<dbReference type="PROSITE" id="PS50240">
    <property type="entry name" value="TRYPSIN_DOM"/>
    <property type="match status" value="1"/>
</dbReference>
<name>A0A9P0DXJ4_NEZVI</name>
<dbReference type="OrthoDB" id="6620407at2759"/>
<evidence type="ECO:0000313" key="18">
    <source>
        <dbReference type="Proteomes" id="UP001152798"/>
    </source>
</evidence>
<dbReference type="InterPro" id="IPR050430">
    <property type="entry name" value="Peptidase_S1"/>
</dbReference>
<dbReference type="Gene3D" id="2.40.10.10">
    <property type="entry name" value="Trypsin-like serine proteases"/>
    <property type="match status" value="1"/>
</dbReference>
<comment type="catalytic activity">
    <reaction evidence="12">
        <text>Preferential cleavage: Arg-|-Xaa, Lys-|-Xaa.</text>
        <dbReference type="EC" id="3.4.21.4"/>
    </reaction>
</comment>
<sequence>MFEVVKYRCFFFHLSAFLHYFQAMILLLNHLFIVISCSLFCTAVKRDAPNLRIIGGQETTIIEAPYIASLQRRRGSLAVHICGAVIITRRYLLTAGHCVTDISDELKQGNKEYILLSAKKYIISTGSKYTERGLITRVKRFFVHESYDPTELFYDFGAIALVKNLEFDIETQPAKLPHGNITETSALLNNYSNHRTICKAYGWGVSTARTYSGLKVVDLLMVTADACQESLTKKDLGMINSKIQFCTLEETGKKDACQGDSGGPLSCNGVVWGLVSWGEGCARPGNPAVFARMDVAKNWLEQDVYNIPLQSTSSAQYDIPDEKIIYILILRACFILRRTYYLLK</sequence>
<evidence type="ECO:0000256" key="8">
    <source>
        <dbReference type="ARBA" id="ARBA00022825"/>
    </source>
</evidence>
<dbReference type="GO" id="GO:0005576">
    <property type="term" value="C:extracellular region"/>
    <property type="evidence" value="ECO:0007669"/>
    <property type="project" value="UniProtKB-SubCell"/>
</dbReference>
<reference evidence="17" key="1">
    <citation type="submission" date="2022-01" db="EMBL/GenBank/DDBJ databases">
        <authorList>
            <person name="King R."/>
        </authorList>
    </citation>
    <scope>NUCLEOTIDE SEQUENCE</scope>
</reference>
<evidence type="ECO:0000256" key="10">
    <source>
        <dbReference type="ARBA" id="ARBA00023157"/>
    </source>
</evidence>
<dbReference type="GO" id="GO:0006508">
    <property type="term" value="P:proteolysis"/>
    <property type="evidence" value="ECO:0007669"/>
    <property type="project" value="UniProtKB-KW"/>
</dbReference>
<dbReference type="PANTHER" id="PTHR24276">
    <property type="entry name" value="POLYSERASE-RELATED"/>
    <property type="match status" value="1"/>
</dbReference>
<evidence type="ECO:0000256" key="3">
    <source>
        <dbReference type="ARBA" id="ARBA00022525"/>
    </source>
</evidence>
<keyword evidence="15" id="KW-0472">Membrane</keyword>
<dbReference type="FunFam" id="2.40.10.10:FF:000054">
    <property type="entry name" value="Complement C1r subcomponent"/>
    <property type="match status" value="1"/>
</dbReference>
<feature type="domain" description="Peptidase S1" evidence="16">
    <location>
        <begin position="53"/>
        <end position="305"/>
    </location>
</feature>
<evidence type="ECO:0000256" key="13">
    <source>
        <dbReference type="ARBA" id="ARBA00038868"/>
    </source>
</evidence>
<evidence type="ECO:0000313" key="17">
    <source>
        <dbReference type="EMBL" id="CAH1389859.1"/>
    </source>
</evidence>
<dbReference type="PROSITE" id="PS00135">
    <property type="entry name" value="TRYPSIN_SER"/>
    <property type="match status" value="1"/>
</dbReference>
<accession>A0A9P0DXJ4</accession>
<organism evidence="17 18">
    <name type="scientific">Nezara viridula</name>
    <name type="common">Southern green stink bug</name>
    <name type="synonym">Cimex viridulus</name>
    <dbReference type="NCBI Taxonomy" id="85310"/>
    <lineage>
        <taxon>Eukaryota</taxon>
        <taxon>Metazoa</taxon>
        <taxon>Ecdysozoa</taxon>
        <taxon>Arthropoda</taxon>
        <taxon>Hexapoda</taxon>
        <taxon>Insecta</taxon>
        <taxon>Pterygota</taxon>
        <taxon>Neoptera</taxon>
        <taxon>Paraneoptera</taxon>
        <taxon>Hemiptera</taxon>
        <taxon>Heteroptera</taxon>
        <taxon>Panheteroptera</taxon>
        <taxon>Pentatomomorpha</taxon>
        <taxon>Pentatomoidea</taxon>
        <taxon>Pentatomidae</taxon>
        <taxon>Pentatominae</taxon>
        <taxon>Nezara</taxon>
    </lineage>
</organism>
<keyword evidence="9" id="KW-0865">Zymogen</keyword>
<evidence type="ECO:0000256" key="6">
    <source>
        <dbReference type="ARBA" id="ARBA00022757"/>
    </source>
</evidence>
<dbReference type="InterPro" id="IPR001254">
    <property type="entry name" value="Trypsin_dom"/>
</dbReference>
<evidence type="ECO:0000256" key="15">
    <source>
        <dbReference type="SAM" id="Phobius"/>
    </source>
</evidence>
<protein>
    <recommendedName>
        <fullName evidence="13">trypsin</fullName>
        <ecNumber evidence="13">3.4.21.4</ecNumber>
    </recommendedName>
</protein>
<keyword evidence="6" id="KW-0222">Digestion</keyword>
<keyword evidence="4 14" id="KW-0645">Protease</keyword>
<dbReference type="Pfam" id="PF00089">
    <property type="entry name" value="Trypsin"/>
    <property type="match status" value="1"/>
</dbReference>
<dbReference type="AlphaFoldDB" id="A0A9P0DXJ4"/>
<gene>
    <name evidence="17" type="ORF">NEZAVI_LOCUS1159</name>
</gene>
<dbReference type="InterPro" id="IPR033116">
    <property type="entry name" value="TRYPSIN_SER"/>
</dbReference>
<keyword evidence="10" id="KW-1015">Disulfide bond</keyword>
<dbReference type="SMART" id="SM00020">
    <property type="entry name" value="Tryp_SPc"/>
    <property type="match status" value="1"/>
</dbReference>
<evidence type="ECO:0000256" key="1">
    <source>
        <dbReference type="ARBA" id="ARBA00004613"/>
    </source>
</evidence>
<keyword evidence="15" id="KW-1133">Transmembrane helix</keyword>
<proteinExistence type="inferred from homology"/>
<dbReference type="Proteomes" id="UP001152798">
    <property type="component" value="Chromosome 1"/>
</dbReference>
<evidence type="ECO:0000256" key="14">
    <source>
        <dbReference type="RuleBase" id="RU363034"/>
    </source>
</evidence>
<dbReference type="PROSITE" id="PS00134">
    <property type="entry name" value="TRYPSIN_HIS"/>
    <property type="match status" value="1"/>
</dbReference>
<dbReference type="SUPFAM" id="SSF50494">
    <property type="entry name" value="Trypsin-like serine proteases"/>
    <property type="match status" value="1"/>
</dbReference>
<dbReference type="InterPro" id="IPR018114">
    <property type="entry name" value="TRYPSIN_HIS"/>
</dbReference>
<comment type="similarity">
    <text evidence="2">Belongs to the peptidase S1 family.</text>
</comment>
<comment type="subcellular location">
    <subcellularLocation>
        <location evidence="1">Secreted</location>
    </subcellularLocation>
</comment>
<dbReference type="InterPro" id="IPR001314">
    <property type="entry name" value="Peptidase_S1A"/>
</dbReference>
<keyword evidence="18" id="KW-1185">Reference proteome</keyword>
<dbReference type="InterPro" id="IPR043504">
    <property type="entry name" value="Peptidase_S1_PA_chymotrypsin"/>
</dbReference>
<evidence type="ECO:0000256" key="12">
    <source>
        <dbReference type="ARBA" id="ARBA00036320"/>
    </source>
</evidence>
<dbReference type="GO" id="GO:0007586">
    <property type="term" value="P:digestion"/>
    <property type="evidence" value="ECO:0007669"/>
    <property type="project" value="UniProtKB-KW"/>
</dbReference>
<keyword evidence="3" id="KW-0964">Secreted</keyword>
<keyword evidence="11" id="KW-0325">Glycoprotein</keyword>
<feature type="transmembrane region" description="Helical" evidence="15">
    <location>
        <begin position="20"/>
        <end position="44"/>
    </location>
</feature>
<dbReference type="EMBL" id="OV725077">
    <property type="protein sequence ID" value="CAH1389859.1"/>
    <property type="molecule type" value="Genomic_DNA"/>
</dbReference>
<evidence type="ECO:0000256" key="4">
    <source>
        <dbReference type="ARBA" id="ARBA00022670"/>
    </source>
</evidence>
<keyword evidence="15" id="KW-0812">Transmembrane</keyword>
<dbReference type="PANTHER" id="PTHR24276:SF97">
    <property type="entry name" value="GH13245P2-RELATED"/>
    <property type="match status" value="1"/>
</dbReference>
<keyword evidence="5" id="KW-0732">Signal</keyword>
<evidence type="ECO:0000256" key="7">
    <source>
        <dbReference type="ARBA" id="ARBA00022801"/>
    </source>
</evidence>
<keyword evidence="8 14" id="KW-0720">Serine protease</keyword>
<dbReference type="PRINTS" id="PR00722">
    <property type="entry name" value="CHYMOTRYPSIN"/>
</dbReference>
<evidence type="ECO:0000256" key="5">
    <source>
        <dbReference type="ARBA" id="ARBA00022729"/>
    </source>
</evidence>
<dbReference type="GO" id="GO:0004252">
    <property type="term" value="F:serine-type endopeptidase activity"/>
    <property type="evidence" value="ECO:0007669"/>
    <property type="project" value="UniProtKB-EC"/>
</dbReference>
<keyword evidence="7 14" id="KW-0378">Hydrolase</keyword>
<evidence type="ECO:0000256" key="9">
    <source>
        <dbReference type="ARBA" id="ARBA00023145"/>
    </source>
</evidence>
<dbReference type="InterPro" id="IPR009003">
    <property type="entry name" value="Peptidase_S1_PA"/>
</dbReference>
<dbReference type="CDD" id="cd00190">
    <property type="entry name" value="Tryp_SPc"/>
    <property type="match status" value="1"/>
</dbReference>
<evidence type="ECO:0000256" key="11">
    <source>
        <dbReference type="ARBA" id="ARBA00023180"/>
    </source>
</evidence>
<dbReference type="EC" id="3.4.21.4" evidence="13"/>
<evidence type="ECO:0000256" key="2">
    <source>
        <dbReference type="ARBA" id="ARBA00007664"/>
    </source>
</evidence>
<evidence type="ECO:0000259" key="16">
    <source>
        <dbReference type="PROSITE" id="PS50240"/>
    </source>
</evidence>